<dbReference type="Pfam" id="PF00005">
    <property type="entry name" value="ABC_tran"/>
    <property type="match status" value="1"/>
</dbReference>
<evidence type="ECO:0000256" key="10">
    <source>
        <dbReference type="ARBA" id="ARBA00022840"/>
    </source>
</evidence>
<keyword evidence="11" id="KW-0267">Excision nuclease</keyword>
<keyword evidence="5" id="KW-0547">Nucleotide-binding</keyword>
<dbReference type="InterPro" id="IPR041552">
    <property type="entry name" value="UvrA_DNA-bd"/>
</dbReference>
<dbReference type="AlphaFoldDB" id="A0A0R1PYH0"/>
<dbReference type="Pfam" id="PF17755">
    <property type="entry name" value="UvrA_DNA-bind"/>
    <property type="match status" value="1"/>
</dbReference>
<comment type="subcellular location">
    <subcellularLocation>
        <location evidence="1">Cytoplasm</location>
    </subcellularLocation>
</comment>
<evidence type="ECO:0000256" key="7">
    <source>
        <dbReference type="ARBA" id="ARBA00022769"/>
    </source>
</evidence>
<sequence length="779" mass="86254">MQGYNSLFGGVNVKNDNIFEHGFIEVEDAWQNNLQHINLKIPKQKITVFVGLSGSGKSSLVFDTVAAMSRRELNETFPSFTQQYLPKFGQPHVGRISNLPVAIVIEQKRLTGNARSTLATYTGIYSLLRLLFSRIGKPFVGYSDSFSFNLPQGMCPRCQGLGYVDELDEDKLIDSTKSLNEGAIKFVSFGPDTWRWKRYANSGLFDNDKPIAEYTSAEYELLMHAPQQKLADPPEGWYKTAKYEGLVPRIKRSILYSKEGEHHKEALAEIVERKVCPACQGLRLKKKTLTNKIDDYNISQVTSMDLVHVISFLDKITAPLAVDVIRELQTKIQSLIDIGLGYLTLNRNTGSLSGGEAQRIKIAKYLTSSLADMVYVLDEPSVGLHPHDIKLIKQALIRLRQKGNTIIVVEHNPSLISFADYVIEMGPKAGKAGGEVTFSGTYSELLKSETLTARWLKKPRHFGKEREPVGQLSLKQVTLHNLKGVNTDFPLGVMTVVSGVAGSGKSSLIAALKSSLKVNYIDLAQAPMGVNIRSTPATYLNILDYIRRLFGKANHVSTQLFSYNSKGACPRCKGKSVTITNMAFMDPVVQVCELCQGKRYNDEALQYLYHGKNIAEVLALPIKDAADFFDAIPVLKDKLTNLMRVGLAYLTLDQPLTTLSGGELQRLKLAFELDKKGQIYLLDEPTAGLHLQDTEKLIRLFNELVEQGNTVIIIEHNLDVVIAADWLIDVGPDAGIYGGQITFSGRPHDAPKAKGSRTGAALKEFLGKYTDDGLTSGKD</sequence>
<dbReference type="GO" id="GO:0005524">
    <property type="term" value="F:ATP binding"/>
    <property type="evidence" value="ECO:0007669"/>
    <property type="project" value="UniProtKB-KW"/>
</dbReference>
<dbReference type="GO" id="GO:0004518">
    <property type="term" value="F:nuclease activity"/>
    <property type="evidence" value="ECO:0007669"/>
    <property type="project" value="UniProtKB-KW"/>
</dbReference>
<keyword evidence="7" id="KW-0228">DNA excision</keyword>
<keyword evidence="9" id="KW-0862">Zinc</keyword>
<keyword evidence="8" id="KW-0863">Zinc-finger</keyword>
<keyword evidence="4" id="KW-0677">Repeat</keyword>
<evidence type="ECO:0000256" key="15">
    <source>
        <dbReference type="ARBA" id="ARBA00039316"/>
    </source>
</evidence>
<dbReference type="Gene3D" id="1.20.1580.10">
    <property type="entry name" value="ABC transporter ATPase like domain"/>
    <property type="match status" value="2"/>
</dbReference>
<evidence type="ECO:0000256" key="2">
    <source>
        <dbReference type="ARBA" id="ARBA00022490"/>
    </source>
</evidence>
<dbReference type="SUPFAM" id="SSF52540">
    <property type="entry name" value="P-loop containing nucleoside triphosphate hydrolases"/>
    <property type="match status" value="2"/>
</dbReference>
<dbReference type="Gene3D" id="3.40.50.300">
    <property type="entry name" value="P-loop containing nucleotide triphosphate hydrolases"/>
    <property type="match status" value="2"/>
</dbReference>
<dbReference type="PROSITE" id="PS50893">
    <property type="entry name" value="ABC_TRANSPORTER_2"/>
    <property type="match status" value="2"/>
</dbReference>
<dbReference type="Proteomes" id="UP000051155">
    <property type="component" value="Unassembled WGS sequence"/>
</dbReference>
<name>A0A0R1PYH0_9LACO</name>
<keyword evidence="10" id="KW-0067">ATP-binding</keyword>
<dbReference type="PATRIC" id="fig|1423812.3.peg.233"/>
<organism evidence="18 19">
    <name type="scientific">Liquorilactobacillus uvarum DSM 19971</name>
    <dbReference type="NCBI Taxonomy" id="1423812"/>
    <lineage>
        <taxon>Bacteria</taxon>
        <taxon>Bacillati</taxon>
        <taxon>Bacillota</taxon>
        <taxon>Bacilli</taxon>
        <taxon>Lactobacillales</taxon>
        <taxon>Lactobacillaceae</taxon>
        <taxon>Liquorilactobacillus</taxon>
    </lineage>
</organism>
<dbReference type="EMBL" id="AZEG01000010">
    <property type="protein sequence ID" value="KRL37558.1"/>
    <property type="molecule type" value="Genomic_DNA"/>
</dbReference>
<feature type="domain" description="ABC transporter" evidence="17">
    <location>
        <begin position="446"/>
        <end position="763"/>
    </location>
</feature>
<evidence type="ECO:0000256" key="13">
    <source>
        <dbReference type="ARBA" id="ARBA00023204"/>
    </source>
</evidence>
<feature type="domain" description="ABC transporter" evidence="17">
    <location>
        <begin position="13"/>
        <end position="452"/>
    </location>
</feature>
<dbReference type="GO" id="GO:0006281">
    <property type="term" value="P:DNA repair"/>
    <property type="evidence" value="ECO:0007669"/>
    <property type="project" value="UniProtKB-KW"/>
</dbReference>
<proteinExistence type="inferred from homology"/>
<keyword evidence="12" id="KW-0238">DNA-binding</keyword>
<dbReference type="InterPro" id="IPR003439">
    <property type="entry name" value="ABC_transporter-like_ATP-bd"/>
</dbReference>
<dbReference type="STRING" id="1423812.FD20_GL000231"/>
<dbReference type="Gene3D" id="1.10.8.280">
    <property type="entry name" value="ABC transporter ATPase domain-like"/>
    <property type="match status" value="1"/>
</dbReference>
<evidence type="ECO:0000313" key="19">
    <source>
        <dbReference type="Proteomes" id="UP000051155"/>
    </source>
</evidence>
<evidence type="ECO:0000256" key="9">
    <source>
        <dbReference type="ARBA" id="ARBA00022833"/>
    </source>
</evidence>
<dbReference type="GO" id="GO:0003677">
    <property type="term" value="F:DNA binding"/>
    <property type="evidence" value="ECO:0007669"/>
    <property type="project" value="UniProtKB-KW"/>
</dbReference>
<evidence type="ECO:0000256" key="8">
    <source>
        <dbReference type="ARBA" id="ARBA00022771"/>
    </source>
</evidence>
<comment type="caution">
    <text evidence="18">The sequence shown here is derived from an EMBL/GenBank/DDBJ whole genome shotgun (WGS) entry which is preliminary data.</text>
</comment>
<protein>
    <recommendedName>
        <fullName evidence="15">UvrABC system protein A</fullName>
    </recommendedName>
    <alternativeName>
        <fullName evidence="16">Excinuclease ABC subunit A</fullName>
    </alternativeName>
</protein>
<dbReference type="InterPro" id="IPR027417">
    <property type="entry name" value="P-loop_NTPase"/>
</dbReference>
<evidence type="ECO:0000256" key="6">
    <source>
        <dbReference type="ARBA" id="ARBA00022763"/>
    </source>
</evidence>
<evidence type="ECO:0000256" key="11">
    <source>
        <dbReference type="ARBA" id="ARBA00022881"/>
    </source>
</evidence>
<evidence type="ECO:0000256" key="14">
    <source>
        <dbReference type="ARBA" id="ARBA00038000"/>
    </source>
</evidence>
<evidence type="ECO:0000313" key="18">
    <source>
        <dbReference type="EMBL" id="KRL37558.1"/>
    </source>
</evidence>
<evidence type="ECO:0000256" key="3">
    <source>
        <dbReference type="ARBA" id="ARBA00022723"/>
    </source>
</evidence>
<evidence type="ECO:0000259" key="17">
    <source>
        <dbReference type="PROSITE" id="PS50893"/>
    </source>
</evidence>
<evidence type="ECO:0000256" key="1">
    <source>
        <dbReference type="ARBA" id="ARBA00004496"/>
    </source>
</evidence>
<dbReference type="OrthoDB" id="9809851at2"/>
<evidence type="ECO:0000256" key="5">
    <source>
        <dbReference type="ARBA" id="ARBA00022741"/>
    </source>
</evidence>
<accession>A0A0R1PYH0</accession>
<evidence type="ECO:0000256" key="12">
    <source>
        <dbReference type="ARBA" id="ARBA00023125"/>
    </source>
</evidence>
<dbReference type="PANTHER" id="PTHR43152:SF3">
    <property type="entry name" value="UVRABC SYSTEM PROTEIN A"/>
    <property type="match status" value="1"/>
</dbReference>
<dbReference type="GO" id="GO:0005737">
    <property type="term" value="C:cytoplasm"/>
    <property type="evidence" value="ECO:0007669"/>
    <property type="project" value="UniProtKB-SubCell"/>
</dbReference>
<evidence type="ECO:0000256" key="16">
    <source>
        <dbReference type="ARBA" id="ARBA00042156"/>
    </source>
</evidence>
<keyword evidence="6" id="KW-0227">DNA damage</keyword>
<keyword evidence="19" id="KW-1185">Reference proteome</keyword>
<reference evidence="18 19" key="1">
    <citation type="journal article" date="2015" name="Genome Announc.">
        <title>Expanding the biotechnology potential of lactobacilli through comparative genomics of 213 strains and associated genera.</title>
        <authorList>
            <person name="Sun Z."/>
            <person name="Harris H.M."/>
            <person name="McCann A."/>
            <person name="Guo C."/>
            <person name="Argimon S."/>
            <person name="Zhang W."/>
            <person name="Yang X."/>
            <person name="Jeffery I.B."/>
            <person name="Cooney J.C."/>
            <person name="Kagawa T.F."/>
            <person name="Liu W."/>
            <person name="Song Y."/>
            <person name="Salvetti E."/>
            <person name="Wrobel A."/>
            <person name="Rasinkangas P."/>
            <person name="Parkhill J."/>
            <person name="Rea M.C."/>
            <person name="O'Sullivan O."/>
            <person name="Ritari J."/>
            <person name="Douillard F.P."/>
            <person name="Paul Ross R."/>
            <person name="Yang R."/>
            <person name="Briner A.E."/>
            <person name="Felis G.E."/>
            <person name="de Vos W.M."/>
            <person name="Barrangou R."/>
            <person name="Klaenhammer T.R."/>
            <person name="Caufield P.W."/>
            <person name="Cui Y."/>
            <person name="Zhang H."/>
            <person name="O'Toole P.W."/>
        </authorList>
    </citation>
    <scope>NUCLEOTIDE SEQUENCE [LARGE SCALE GENOMIC DNA]</scope>
    <source>
        <strain evidence="18 19">DSM 19971</strain>
    </source>
</reference>
<keyword evidence="2" id="KW-0963">Cytoplasm</keyword>
<evidence type="ECO:0000256" key="4">
    <source>
        <dbReference type="ARBA" id="ARBA00022737"/>
    </source>
</evidence>
<keyword evidence="3" id="KW-0479">Metal-binding</keyword>
<gene>
    <name evidence="18" type="ORF">FD20_GL000231</name>
</gene>
<dbReference type="GO" id="GO:0016887">
    <property type="term" value="F:ATP hydrolysis activity"/>
    <property type="evidence" value="ECO:0007669"/>
    <property type="project" value="InterPro"/>
</dbReference>
<comment type="similarity">
    <text evidence="14">Belongs to the ABC transporter superfamily. UvrA family.</text>
</comment>
<dbReference type="PANTHER" id="PTHR43152">
    <property type="entry name" value="UVRABC SYSTEM PROTEIN A"/>
    <property type="match status" value="1"/>
</dbReference>
<keyword evidence="13" id="KW-0234">DNA repair</keyword>